<dbReference type="GO" id="GO:0005886">
    <property type="term" value="C:plasma membrane"/>
    <property type="evidence" value="ECO:0007669"/>
    <property type="project" value="UniProtKB-SubCell"/>
</dbReference>
<evidence type="ECO:0000313" key="12">
    <source>
        <dbReference type="Proteomes" id="UP000627715"/>
    </source>
</evidence>
<dbReference type="InterPro" id="IPR001623">
    <property type="entry name" value="DnaJ_domain"/>
</dbReference>
<feature type="topological domain" description="Periplasmic" evidence="7">
    <location>
        <begin position="1"/>
        <end position="5"/>
    </location>
</feature>
<dbReference type="CDD" id="cd07316">
    <property type="entry name" value="terB_like_DjlA"/>
    <property type="match status" value="1"/>
</dbReference>
<dbReference type="PROSITE" id="PS50076">
    <property type="entry name" value="DNAJ_2"/>
    <property type="match status" value="1"/>
</dbReference>
<dbReference type="InterPro" id="IPR050817">
    <property type="entry name" value="DjlA_DnaK_co-chaperone"/>
</dbReference>
<evidence type="ECO:0000256" key="3">
    <source>
        <dbReference type="ARBA" id="ARBA00022692"/>
    </source>
</evidence>
<dbReference type="NCBIfam" id="NF006948">
    <property type="entry name" value="PRK09430.1"/>
    <property type="match status" value="1"/>
</dbReference>
<dbReference type="AlphaFoldDB" id="A0A916QN38"/>
<keyword evidence="4 7" id="KW-1133">Transmembrane helix</keyword>
<dbReference type="Gene3D" id="1.10.3680.10">
    <property type="entry name" value="TerB-like"/>
    <property type="match status" value="1"/>
</dbReference>
<feature type="region of interest" description="Disordered" evidence="8">
    <location>
        <begin position="218"/>
        <end position="257"/>
    </location>
</feature>
<comment type="function">
    <text evidence="7">Regulatory DnaK co-chaperone. Direct interaction between DnaK and DjlA is needed for the induction of the wcaABCDE operon, involved in the synthesis of a colanic acid polysaccharide capsule, possibly through activation of the RcsB/RcsC phosphotransfer signaling pathway. The colanic acid capsule may help the bacterium survive conditions outside the host.</text>
</comment>
<comment type="subcellular location">
    <subcellularLocation>
        <location evidence="7">Cell inner membrane</location>
        <topology evidence="7">Single-pass type III membrane protein</topology>
    </subcellularLocation>
</comment>
<evidence type="ECO:0000256" key="1">
    <source>
        <dbReference type="ARBA" id="ARBA00022475"/>
    </source>
</evidence>
<dbReference type="RefSeq" id="WP_068811217.1">
    <property type="nucleotide sequence ID" value="NZ_BMIY01000011.1"/>
</dbReference>
<accession>A0A916QN38</accession>
<gene>
    <name evidence="7 11" type="primary">djlA</name>
    <name evidence="11" type="ORF">GCM10011403_25310</name>
</gene>
<evidence type="ECO:0000256" key="6">
    <source>
        <dbReference type="ARBA" id="ARBA00023186"/>
    </source>
</evidence>
<evidence type="ECO:0000313" key="11">
    <source>
        <dbReference type="EMBL" id="GFZ81102.1"/>
    </source>
</evidence>
<evidence type="ECO:0000256" key="8">
    <source>
        <dbReference type="SAM" id="MobiDB-lite"/>
    </source>
</evidence>
<keyword evidence="12" id="KW-1185">Reference proteome</keyword>
<evidence type="ECO:0000256" key="2">
    <source>
        <dbReference type="ARBA" id="ARBA00022519"/>
    </source>
</evidence>
<keyword evidence="6 7" id="KW-0143">Chaperone</keyword>
<comment type="caution">
    <text evidence="11">The sequence shown here is derived from an EMBL/GenBank/DDBJ whole genome shotgun (WGS) entry which is preliminary data.</text>
</comment>
<feature type="domain" description="J" evidence="10">
    <location>
        <begin position="191"/>
        <end position="257"/>
    </location>
</feature>
<dbReference type="SUPFAM" id="SSF46565">
    <property type="entry name" value="Chaperone J-domain"/>
    <property type="match status" value="1"/>
</dbReference>
<dbReference type="PRINTS" id="PR00625">
    <property type="entry name" value="JDOMAIN"/>
</dbReference>
<proteinExistence type="inferred from homology"/>
<dbReference type="Pfam" id="PF00226">
    <property type="entry name" value="DnaJ"/>
    <property type="match status" value="1"/>
</dbReference>
<dbReference type="CDD" id="cd06257">
    <property type="entry name" value="DnaJ"/>
    <property type="match status" value="1"/>
</dbReference>
<dbReference type="PANTHER" id="PTHR24074">
    <property type="entry name" value="CO-CHAPERONE PROTEIN DJLA"/>
    <property type="match status" value="1"/>
</dbReference>
<comment type="subunit">
    <text evidence="7">Homodimer.</text>
</comment>
<dbReference type="OrthoDB" id="9782583at2"/>
<organism evidence="11 12">
    <name type="scientific">Pseudohongiella nitratireducens</name>
    <dbReference type="NCBI Taxonomy" id="1768907"/>
    <lineage>
        <taxon>Bacteria</taxon>
        <taxon>Pseudomonadati</taxon>
        <taxon>Pseudomonadota</taxon>
        <taxon>Gammaproteobacteria</taxon>
        <taxon>Pseudomonadales</taxon>
        <taxon>Pseudohongiellaceae</taxon>
        <taxon>Pseudohongiella</taxon>
    </lineage>
</organism>
<dbReference type="InterPro" id="IPR036869">
    <property type="entry name" value="J_dom_sf"/>
</dbReference>
<evidence type="ECO:0000256" key="9">
    <source>
        <dbReference type="SAM" id="Phobius"/>
    </source>
</evidence>
<dbReference type="InterPro" id="IPR023749">
    <property type="entry name" value="DjlA"/>
</dbReference>
<evidence type="ECO:0000256" key="5">
    <source>
        <dbReference type="ARBA" id="ARBA00023136"/>
    </source>
</evidence>
<dbReference type="InterPro" id="IPR007791">
    <property type="entry name" value="DjlA_N"/>
</dbReference>
<feature type="topological domain" description="Cytoplasmic" evidence="7">
    <location>
        <begin position="30"/>
        <end position="257"/>
    </location>
</feature>
<keyword evidence="5 7" id="KW-0472">Membrane</keyword>
<feature type="transmembrane region" description="Helical" evidence="9">
    <location>
        <begin position="6"/>
        <end position="35"/>
    </location>
</feature>
<keyword evidence="1 7" id="KW-1003">Cell membrane</keyword>
<dbReference type="Gene3D" id="1.10.287.110">
    <property type="entry name" value="DnaJ domain"/>
    <property type="match status" value="1"/>
</dbReference>
<protein>
    <recommendedName>
        <fullName evidence="7">Co-chaperone protein DjlA</fullName>
    </recommendedName>
</protein>
<sequence length="257" mass="27894">MLTAPIVGAVLGFMIGGPAGLVFGAVAGLLVKAWLQQNAGPKLRAMQSAYLDSMFAVMGQLCKADGVVTQNEVQAAENMFQQLRLSPEQRQSAINAFNRGKEPGFDLEAELRNFRQKTGNHPALMRLFLQVQITAIAADGEVHQAEHEMLIRIGRGLGLPESQVEQLESMLRMGQAGGARGGPAPAQQLADAYKVLGVSESASDAEVKKAYRKLMNEHHPDKLASQGLPESMREMAQKKASEITNAYDVVQEARKRQ</sequence>
<dbReference type="SMART" id="SM00271">
    <property type="entry name" value="DnaJ"/>
    <property type="match status" value="1"/>
</dbReference>
<keyword evidence="3 7" id="KW-0812">Transmembrane</keyword>
<reference evidence="11" key="1">
    <citation type="journal article" date="2014" name="Int. J. Syst. Evol. Microbiol.">
        <title>Complete genome sequence of Corynebacterium casei LMG S-19264T (=DSM 44701T), isolated from a smear-ripened cheese.</title>
        <authorList>
            <consortium name="US DOE Joint Genome Institute (JGI-PGF)"/>
            <person name="Walter F."/>
            <person name="Albersmeier A."/>
            <person name="Kalinowski J."/>
            <person name="Ruckert C."/>
        </authorList>
    </citation>
    <scope>NUCLEOTIDE SEQUENCE</scope>
    <source>
        <strain evidence="11">CGMCC 1.15425</strain>
    </source>
</reference>
<dbReference type="SUPFAM" id="SSF158682">
    <property type="entry name" value="TerB-like"/>
    <property type="match status" value="1"/>
</dbReference>
<dbReference type="GO" id="GO:0051087">
    <property type="term" value="F:protein-folding chaperone binding"/>
    <property type="evidence" value="ECO:0007669"/>
    <property type="project" value="InterPro"/>
</dbReference>
<name>A0A916QN38_9GAMM</name>
<comment type="domain">
    <text evidence="7">The transmembrane domain is a dimerization domain.</text>
</comment>
<dbReference type="HAMAP" id="MF_01153">
    <property type="entry name" value="DjlA"/>
    <property type="match status" value="1"/>
</dbReference>
<dbReference type="Proteomes" id="UP000627715">
    <property type="component" value="Unassembled WGS sequence"/>
</dbReference>
<evidence type="ECO:0000256" key="4">
    <source>
        <dbReference type="ARBA" id="ARBA00022989"/>
    </source>
</evidence>
<dbReference type="InterPro" id="IPR029024">
    <property type="entry name" value="TerB-like"/>
</dbReference>
<evidence type="ECO:0000256" key="7">
    <source>
        <dbReference type="HAMAP-Rule" id="MF_01153"/>
    </source>
</evidence>
<reference evidence="11" key="2">
    <citation type="submission" date="2020-09" db="EMBL/GenBank/DDBJ databases">
        <authorList>
            <person name="Sun Q."/>
            <person name="Zhou Y."/>
        </authorList>
    </citation>
    <scope>NUCLEOTIDE SEQUENCE</scope>
    <source>
        <strain evidence="11">CGMCC 1.15425</strain>
    </source>
</reference>
<keyword evidence="2 7" id="KW-0997">Cell inner membrane</keyword>
<dbReference type="Pfam" id="PF05099">
    <property type="entry name" value="TerB"/>
    <property type="match status" value="1"/>
</dbReference>
<dbReference type="EMBL" id="BMIY01000011">
    <property type="protein sequence ID" value="GFZ81102.1"/>
    <property type="molecule type" value="Genomic_DNA"/>
</dbReference>
<evidence type="ECO:0000259" key="10">
    <source>
        <dbReference type="PROSITE" id="PS50076"/>
    </source>
</evidence>
<feature type="compositionally biased region" description="Basic and acidic residues" evidence="8">
    <location>
        <begin position="231"/>
        <end position="241"/>
    </location>
</feature>